<accession>A0A835QS76</accession>
<dbReference type="AlphaFoldDB" id="A0A835QS76"/>
<protein>
    <submittedName>
        <fullName evidence="1">Uncharacterized protein</fullName>
    </submittedName>
</protein>
<proteinExistence type="predicted"/>
<dbReference type="EMBL" id="JADCNM010000007">
    <property type="protein sequence ID" value="KAG0475094.1"/>
    <property type="molecule type" value="Genomic_DNA"/>
</dbReference>
<comment type="caution">
    <text evidence="1">The sequence shown here is derived from an EMBL/GenBank/DDBJ whole genome shotgun (WGS) entry which is preliminary data.</text>
</comment>
<gene>
    <name evidence="1" type="ORF">HPP92_014780</name>
</gene>
<evidence type="ECO:0000313" key="1">
    <source>
        <dbReference type="EMBL" id="KAG0475094.1"/>
    </source>
</evidence>
<name>A0A835QS76_VANPL</name>
<organism evidence="1 2">
    <name type="scientific">Vanilla planifolia</name>
    <name type="common">Vanilla</name>
    <dbReference type="NCBI Taxonomy" id="51239"/>
    <lineage>
        <taxon>Eukaryota</taxon>
        <taxon>Viridiplantae</taxon>
        <taxon>Streptophyta</taxon>
        <taxon>Embryophyta</taxon>
        <taxon>Tracheophyta</taxon>
        <taxon>Spermatophyta</taxon>
        <taxon>Magnoliopsida</taxon>
        <taxon>Liliopsida</taxon>
        <taxon>Asparagales</taxon>
        <taxon>Orchidaceae</taxon>
        <taxon>Vanilloideae</taxon>
        <taxon>Vanilleae</taxon>
        <taxon>Vanilla</taxon>
    </lineage>
</organism>
<sequence>MRLGRMESGRPPEETGKFWMLHSGDISAETMIGGVLPSNFGWRQADETAGGPELAAAEGPKPAVVARFFRHDLMRMVGYWPILVSSMHGK</sequence>
<evidence type="ECO:0000313" key="2">
    <source>
        <dbReference type="Proteomes" id="UP000639772"/>
    </source>
</evidence>
<reference evidence="1 2" key="1">
    <citation type="journal article" date="2020" name="Nat. Food">
        <title>A phased Vanilla planifolia genome enables genetic improvement of flavour and production.</title>
        <authorList>
            <person name="Hasing T."/>
            <person name="Tang H."/>
            <person name="Brym M."/>
            <person name="Khazi F."/>
            <person name="Huang T."/>
            <person name="Chambers A.H."/>
        </authorList>
    </citation>
    <scope>NUCLEOTIDE SEQUENCE [LARGE SCALE GENOMIC DNA]</scope>
    <source>
        <tissue evidence="1">Leaf</tissue>
    </source>
</reference>
<dbReference type="Proteomes" id="UP000639772">
    <property type="component" value="Chromosome 7"/>
</dbReference>